<organism evidence="6 7">
    <name type="scientific">Paracidovorax wautersii</name>
    <dbReference type="NCBI Taxonomy" id="1177982"/>
    <lineage>
        <taxon>Bacteria</taxon>
        <taxon>Pseudomonadati</taxon>
        <taxon>Pseudomonadota</taxon>
        <taxon>Betaproteobacteria</taxon>
        <taxon>Burkholderiales</taxon>
        <taxon>Comamonadaceae</taxon>
        <taxon>Paracidovorax</taxon>
    </lineage>
</organism>
<sequence length="457" mass="50927">MSAIATREASAVPSPYPPLPGRQTLLERRFAQVRQQTVALAQPLSDEDCCAQSMPDASPVKWHLAHTTWFFETFLLERYAADFTPFHPAFRVLFNSYYNGVGEQHPRPQRGLLTRPALPHVLAYRSHVDARMQQLLRARADDAELAALVELGLQHEQQHQELIVTDVKHLLSCNPLWPAYHEADGPAALRQQGQERAVRRVALPLTWHRFGGGLQEIGHGGPGFAFDNETPRHRLYLAPYQMASRLVTNADYLAFITAGGYRDPAHWLAEGWDWRRRQQLEQPMYWQRDGHGGWHEFTLAGLQPLVPDQPVVHLSYYEADAYARWAGARLPTEAEWEAAAAATGAAPQHGHFADGGVLHPRAVPSAALDGATGPSAALQQLFGDVWEWTQSSYAAYPGFRTAPGAVGEYNGKFMVNQYVLRGGSCATPAGHVRASYRNFFPATAQWQFSGLRLARDA</sequence>
<evidence type="ECO:0000259" key="4">
    <source>
        <dbReference type="Pfam" id="PF03781"/>
    </source>
</evidence>
<dbReference type="PANTHER" id="PTHR23150:SF36">
    <property type="entry name" value="HERCYNINE OXYGENASE"/>
    <property type="match status" value="1"/>
</dbReference>
<dbReference type="Pfam" id="PF12867">
    <property type="entry name" value="DinB_2"/>
    <property type="match status" value="1"/>
</dbReference>
<dbReference type="Pfam" id="PF03781">
    <property type="entry name" value="FGE-sulfatase"/>
    <property type="match status" value="1"/>
</dbReference>
<dbReference type="NCBIfam" id="TIGR03440">
    <property type="entry name" value="egtB_TIGR03440"/>
    <property type="match status" value="1"/>
</dbReference>
<evidence type="ECO:0000256" key="2">
    <source>
        <dbReference type="ARBA" id="ARBA00023004"/>
    </source>
</evidence>
<protein>
    <submittedName>
        <fullName evidence="6">Ergothioneine biosynthesis protein EgtB</fullName>
    </submittedName>
</protein>
<dbReference type="RefSeq" id="WP_309830696.1">
    <property type="nucleotide sequence ID" value="NZ_JAVIZX010000001.1"/>
</dbReference>
<dbReference type="InterPro" id="IPR042095">
    <property type="entry name" value="SUMF_sf"/>
</dbReference>
<dbReference type="InterPro" id="IPR034660">
    <property type="entry name" value="DinB/YfiT-like"/>
</dbReference>
<evidence type="ECO:0000256" key="3">
    <source>
        <dbReference type="ARBA" id="ARBA00037882"/>
    </source>
</evidence>
<gene>
    <name evidence="6" type="ORF">QE399_003475</name>
</gene>
<dbReference type="PANTHER" id="PTHR23150">
    <property type="entry name" value="SULFATASE MODIFYING FACTOR 1, 2"/>
    <property type="match status" value="1"/>
</dbReference>
<dbReference type="SUPFAM" id="SSF109854">
    <property type="entry name" value="DinB/YfiT-like putative metalloenzymes"/>
    <property type="match status" value="1"/>
</dbReference>
<dbReference type="InterPro" id="IPR005532">
    <property type="entry name" value="SUMF_dom"/>
</dbReference>
<evidence type="ECO:0000256" key="1">
    <source>
        <dbReference type="ARBA" id="ARBA00023002"/>
    </source>
</evidence>
<dbReference type="InterPro" id="IPR016187">
    <property type="entry name" value="CTDL_fold"/>
</dbReference>
<dbReference type="InterPro" id="IPR051043">
    <property type="entry name" value="Sulfatase_Mod_Factor_Kinase"/>
</dbReference>
<proteinExistence type="predicted"/>
<keyword evidence="1" id="KW-0560">Oxidoreductase</keyword>
<dbReference type="InterPro" id="IPR017806">
    <property type="entry name" value="EgtB"/>
</dbReference>
<dbReference type="InterPro" id="IPR024775">
    <property type="entry name" value="DinB-like"/>
</dbReference>
<reference evidence="6 7" key="1">
    <citation type="submission" date="2023-08" db="EMBL/GenBank/DDBJ databases">
        <title>Functional and genomic diversity of the sorghum phyllosphere microbiome.</title>
        <authorList>
            <person name="Shade A."/>
        </authorList>
    </citation>
    <scope>NUCLEOTIDE SEQUENCE [LARGE SCALE GENOMIC DNA]</scope>
    <source>
        <strain evidence="6 7">SORGH_AS_0335</strain>
    </source>
</reference>
<dbReference type="Proteomes" id="UP001267710">
    <property type="component" value="Unassembled WGS sequence"/>
</dbReference>
<name>A0ABU1IEZ6_9BURK</name>
<dbReference type="SUPFAM" id="SSF56436">
    <property type="entry name" value="C-type lectin-like"/>
    <property type="match status" value="1"/>
</dbReference>
<feature type="domain" description="Sulfatase-modifying factor enzyme-like" evidence="4">
    <location>
        <begin position="212"/>
        <end position="455"/>
    </location>
</feature>
<dbReference type="EMBL" id="JAVIZX010000001">
    <property type="protein sequence ID" value="MDR6215786.1"/>
    <property type="molecule type" value="Genomic_DNA"/>
</dbReference>
<evidence type="ECO:0000259" key="5">
    <source>
        <dbReference type="Pfam" id="PF12867"/>
    </source>
</evidence>
<evidence type="ECO:0000313" key="7">
    <source>
        <dbReference type="Proteomes" id="UP001267710"/>
    </source>
</evidence>
<feature type="domain" description="DinB-like" evidence="5">
    <location>
        <begin position="30"/>
        <end position="163"/>
    </location>
</feature>
<evidence type="ECO:0000313" key="6">
    <source>
        <dbReference type="EMBL" id="MDR6215786.1"/>
    </source>
</evidence>
<accession>A0ABU1IEZ6</accession>
<keyword evidence="2" id="KW-0408">Iron</keyword>
<comment type="pathway">
    <text evidence="3">Amino-acid biosynthesis; ergothioneine biosynthesis.</text>
</comment>
<dbReference type="Gene3D" id="3.90.1580.10">
    <property type="entry name" value="paralog of FGE (formylglycine-generating enzyme)"/>
    <property type="match status" value="1"/>
</dbReference>
<comment type="caution">
    <text evidence="6">The sequence shown here is derived from an EMBL/GenBank/DDBJ whole genome shotgun (WGS) entry which is preliminary data.</text>
</comment>
<keyword evidence="7" id="KW-1185">Reference proteome</keyword>